<sequence>MDETENHQSKTRTKMLKKLNAVIVKEGFQQLKMDDIAKSMDVSRATMYKYFSSKEEVIEGVVGTYEDYINKLLIPASEVAEPSFGTRFQQQFEQSVMLAGNITDVFLKELQAIYPDLYDRLKDVMHQREQKILEFYEDGMTQGIFNRMNPKFILLQDNVLLREIIDFKYLLINQVSLQQVLHDYYMFKKVQLFQADKLSTVDDSQISPIIDYIVQKFNRALF</sequence>
<dbReference type="PRINTS" id="PR00455">
    <property type="entry name" value="HTHTETR"/>
</dbReference>
<dbReference type="InterPro" id="IPR050624">
    <property type="entry name" value="HTH-type_Tx_Regulator"/>
</dbReference>
<dbReference type="Gene3D" id="1.10.357.10">
    <property type="entry name" value="Tetracycline Repressor, domain 2"/>
    <property type="match status" value="1"/>
</dbReference>
<dbReference type="InterPro" id="IPR001647">
    <property type="entry name" value="HTH_TetR"/>
</dbReference>
<feature type="domain" description="HTH tetR-type" evidence="3">
    <location>
        <begin position="9"/>
        <end position="69"/>
    </location>
</feature>
<evidence type="ECO:0000313" key="5">
    <source>
        <dbReference type="Proteomes" id="UP001519887"/>
    </source>
</evidence>
<dbReference type="RefSeq" id="WP_210046752.1">
    <property type="nucleotide sequence ID" value="NZ_JBHLVU010000039.1"/>
</dbReference>
<gene>
    <name evidence="4" type="ORF">K0U00_22030</name>
</gene>
<protein>
    <submittedName>
        <fullName evidence="4">TetR/AcrR family transcriptional regulator</fullName>
    </submittedName>
</protein>
<reference evidence="4 5" key="1">
    <citation type="submission" date="2021-07" db="EMBL/GenBank/DDBJ databases">
        <title>Paenibacillus radiodurans sp. nov., isolated from the southeastern edge of Tengger Desert.</title>
        <authorList>
            <person name="Zhang G."/>
        </authorList>
    </citation>
    <scope>NUCLEOTIDE SEQUENCE [LARGE SCALE GENOMIC DNA]</scope>
    <source>
        <strain evidence="4 5">CCM 7311</strain>
    </source>
</reference>
<dbReference type="Proteomes" id="UP001519887">
    <property type="component" value="Unassembled WGS sequence"/>
</dbReference>
<evidence type="ECO:0000256" key="2">
    <source>
        <dbReference type="PROSITE-ProRule" id="PRU00335"/>
    </source>
</evidence>
<dbReference type="PANTHER" id="PTHR43479:SF11">
    <property type="entry name" value="ACREF_ENVCD OPERON REPRESSOR-RELATED"/>
    <property type="match status" value="1"/>
</dbReference>
<comment type="caution">
    <text evidence="4">The sequence shown here is derived from an EMBL/GenBank/DDBJ whole genome shotgun (WGS) entry which is preliminary data.</text>
</comment>
<dbReference type="Pfam" id="PF00440">
    <property type="entry name" value="TetR_N"/>
    <property type="match status" value="1"/>
</dbReference>
<evidence type="ECO:0000256" key="1">
    <source>
        <dbReference type="ARBA" id="ARBA00023125"/>
    </source>
</evidence>
<evidence type="ECO:0000313" key="4">
    <source>
        <dbReference type="EMBL" id="MBW7456721.1"/>
    </source>
</evidence>
<feature type="DNA-binding region" description="H-T-H motif" evidence="2">
    <location>
        <begin position="32"/>
        <end position="51"/>
    </location>
</feature>
<dbReference type="EMBL" id="JAHZIK010000648">
    <property type="protein sequence ID" value="MBW7456721.1"/>
    <property type="molecule type" value="Genomic_DNA"/>
</dbReference>
<dbReference type="SUPFAM" id="SSF46689">
    <property type="entry name" value="Homeodomain-like"/>
    <property type="match status" value="1"/>
</dbReference>
<accession>A0ABS7C7P7</accession>
<name>A0ABS7C7P7_9BACL</name>
<organism evidence="4 5">
    <name type="scientific">Paenibacillus sepulcri</name>
    <dbReference type="NCBI Taxonomy" id="359917"/>
    <lineage>
        <taxon>Bacteria</taxon>
        <taxon>Bacillati</taxon>
        <taxon>Bacillota</taxon>
        <taxon>Bacilli</taxon>
        <taxon>Bacillales</taxon>
        <taxon>Paenibacillaceae</taxon>
        <taxon>Paenibacillus</taxon>
    </lineage>
</organism>
<dbReference type="InterPro" id="IPR009057">
    <property type="entry name" value="Homeodomain-like_sf"/>
</dbReference>
<dbReference type="PROSITE" id="PS50977">
    <property type="entry name" value="HTH_TETR_2"/>
    <property type="match status" value="1"/>
</dbReference>
<evidence type="ECO:0000259" key="3">
    <source>
        <dbReference type="PROSITE" id="PS50977"/>
    </source>
</evidence>
<dbReference type="PANTHER" id="PTHR43479">
    <property type="entry name" value="ACREF/ENVCD OPERON REPRESSOR-RELATED"/>
    <property type="match status" value="1"/>
</dbReference>
<keyword evidence="5" id="KW-1185">Reference proteome</keyword>
<keyword evidence="1 2" id="KW-0238">DNA-binding</keyword>
<proteinExistence type="predicted"/>